<evidence type="ECO:0000256" key="1">
    <source>
        <dbReference type="SAM" id="MobiDB-lite"/>
    </source>
</evidence>
<sequence length="33" mass="3669">MYAEQADLTRGQRAIAPVTRQDRDAPTLLGAPW</sequence>
<protein>
    <submittedName>
        <fullName evidence="2">Unannotated protein</fullName>
    </submittedName>
</protein>
<gene>
    <name evidence="2" type="ORF">UFOPK4150_02475</name>
</gene>
<dbReference type="EMBL" id="CAFBPU010000098">
    <property type="protein sequence ID" value="CAB5041286.1"/>
    <property type="molecule type" value="Genomic_DNA"/>
</dbReference>
<accession>A0A6J7SJW5</accession>
<proteinExistence type="predicted"/>
<dbReference type="AlphaFoldDB" id="A0A6J7SJW5"/>
<organism evidence="2">
    <name type="scientific">freshwater metagenome</name>
    <dbReference type="NCBI Taxonomy" id="449393"/>
    <lineage>
        <taxon>unclassified sequences</taxon>
        <taxon>metagenomes</taxon>
        <taxon>ecological metagenomes</taxon>
    </lineage>
</organism>
<reference evidence="2" key="1">
    <citation type="submission" date="2020-05" db="EMBL/GenBank/DDBJ databases">
        <authorList>
            <person name="Chiriac C."/>
            <person name="Salcher M."/>
            <person name="Ghai R."/>
            <person name="Kavagutti S V."/>
        </authorList>
    </citation>
    <scope>NUCLEOTIDE SEQUENCE</scope>
</reference>
<name>A0A6J7SJW5_9ZZZZ</name>
<evidence type="ECO:0000313" key="2">
    <source>
        <dbReference type="EMBL" id="CAB5041286.1"/>
    </source>
</evidence>
<feature type="region of interest" description="Disordered" evidence="1">
    <location>
        <begin position="1"/>
        <end position="33"/>
    </location>
</feature>